<protein>
    <submittedName>
        <fullName evidence="1">Uncharacterized protein</fullName>
    </submittedName>
</protein>
<dbReference type="RefSeq" id="WP_342404904.1">
    <property type="nucleotide sequence ID" value="NZ_JBCFXD010000001.1"/>
</dbReference>
<dbReference type="Proteomes" id="UP001467669">
    <property type="component" value="Unassembled WGS sequence"/>
</dbReference>
<gene>
    <name evidence="1" type="ORF">AAGW23_03175</name>
</gene>
<organism evidence="1 2">
    <name type="scientific">Stutzerimonas chloritidismutans</name>
    <name type="common">Pseudomonas chloritidismutans</name>
    <dbReference type="NCBI Taxonomy" id="203192"/>
    <lineage>
        <taxon>Bacteria</taxon>
        <taxon>Pseudomonadati</taxon>
        <taxon>Pseudomonadota</taxon>
        <taxon>Gammaproteobacteria</taxon>
        <taxon>Pseudomonadales</taxon>
        <taxon>Pseudomonadaceae</taxon>
        <taxon>Stutzerimonas</taxon>
    </lineage>
</organism>
<evidence type="ECO:0000313" key="2">
    <source>
        <dbReference type="Proteomes" id="UP001467669"/>
    </source>
</evidence>
<sequence length="40" mass="4772">MTVADLDNEDAQRYTQIQAVIAQQTEIRERQQAERLQVRR</sequence>
<keyword evidence="2" id="KW-1185">Reference proteome</keyword>
<dbReference type="EMBL" id="JBCFXD010000001">
    <property type="protein sequence ID" value="MEL7557848.1"/>
    <property type="molecule type" value="Genomic_DNA"/>
</dbReference>
<name>A0ABU9M3S2_STUCH</name>
<evidence type="ECO:0000313" key="1">
    <source>
        <dbReference type="EMBL" id="MEL7557848.1"/>
    </source>
</evidence>
<accession>A0ABU9M3S2</accession>
<reference evidence="1 2" key="1">
    <citation type="submission" date="2024-04" db="EMBL/GenBank/DDBJ databases">
        <title>Draft Genome Sequence of Isolates Cultured from Underwater Hawaii Seamounts in the North Pacific Ocean.</title>
        <authorList>
            <person name="Sharma I."/>
            <person name="Darden B."/>
            <person name="Creggett J."/>
            <person name="Taylor S."/>
            <person name="Grant M.P."/>
            <person name="Scott J."/>
            <person name="Attles S."/>
            <person name="Walker S."/>
            <person name="Johnson G."/>
            <person name="St. Cloud C."/>
        </authorList>
    </citation>
    <scope>NUCLEOTIDE SEQUENCE [LARGE SCALE GENOMIC DNA]</scope>
    <source>
        <strain evidence="1 2">03GJ23</strain>
    </source>
</reference>
<comment type="caution">
    <text evidence="1">The sequence shown here is derived from an EMBL/GenBank/DDBJ whole genome shotgun (WGS) entry which is preliminary data.</text>
</comment>
<proteinExistence type="predicted"/>